<dbReference type="InterPro" id="IPR017850">
    <property type="entry name" value="Alkaline_phosphatase_core_sf"/>
</dbReference>
<feature type="domain" description="Gram-positive cocci surface proteins LPxTG" evidence="8">
    <location>
        <begin position="924"/>
        <end position="957"/>
    </location>
</feature>
<sequence>MTMTTLTQPIPALDLSKNTIVDVDFSKGILQDTKNPKAAVTAVGQPQLTTDPEVTGKVAKFDGQSGYLLPYTNDRFAQLASGTTIEAYFKDDGAQAGEHEIFSNQESGGLGLGVHNGQVIFYAHVGKGYKEPKSKLRPGKWVHAVGVYDQQGHTAKLYLDGKLVSSVDAPGTLNGPQGTGTANFVIGGDSGKNNRLQYPLTGTVQVARLYDRALTDAEVSGLNQVIQRGKHESVAKKQVGQPGLFGANDVAIGHTYGLNVHVREAQLGGSDAFTTEMRYDASKFDFVSANQTLGGNDVTKVEVVAPGQIKITTTAKLSPSQFERYDQTRLAHINLKAKASGKAWLYLRTLKADGKTPDFASQAVTIHARDAQDYNGDGVIGIGDLALAPGDEKGLIASKSEIKPYKHVVVLTTDGGGNPWDPKGMYYAHDNRELAQWTTDPAILAKRKNTYTLDLFNKKFAMSTTAHSVNPAVSAQNYTSMLHGRPWETLPQEYRVTNGSAEHHYFADFSKTKPEFASVFKVLQQHNPHQGTAAFAEWKQILNGITEPDAPVMTQPSAKLKSFDDVADYIGKPEFTNTSLVYMQSDYMDGQGHGHGWYNDNYWQQYAKYDDLFKKVMDKLEATGHAHDTLVIANADHGGHGQGHGQDRTEPNENIFLAMGGETIDSGRRLQGGSNADISALVLDALKVPKPNYMLGQVFDKTAFLAQTDLKKKHREVEGLKLTHSDQRVAIKLTNPQKNHTTRAIEMHLDLAGRSIDKIDVPTGTKIVQQTVAEGMLKLVLSFDKQPTTDLALIKLTPAKVKTSKLVTLQQSMLGTSKGEEVLVDLDNDTKLEADKDLVAVKPGQTDTTKPGTEGKPGMEGKPGTDGKPGTEGKPGTDDKSGTDGKPGTDGKLGSDDKSGSNVTPSSESKKTASSMSNKFASWLPQTGEQVQTVLSVIGGVLLAISGGVFIWWRRQR</sequence>
<gene>
    <name evidence="9" type="ORF">ACFQH1_11375</name>
</gene>
<dbReference type="Gene3D" id="2.60.120.200">
    <property type="match status" value="1"/>
</dbReference>
<evidence type="ECO:0000256" key="1">
    <source>
        <dbReference type="ARBA" id="ARBA00022512"/>
    </source>
</evidence>
<feature type="region of interest" description="Disordered" evidence="6">
    <location>
        <begin position="835"/>
        <end position="914"/>
    </location>
</feature>
<dbReference type="SUPFAM" id="SSF53649">
    <property type="entry name" value="Alkaline phosphatase-like"/>
    <property type="match status" value="1"/>
</dbReference>
<proteinExistence type="predicted"/>
<feature type="compositionally biased region" description="Basic and acidic residues" evidence="6">
    <location>
        <begin position="857"/>
        <end position="899"/>
    </location>
</feature>
<dbReference type="InterPro" id="IPR006558">
    <property type="entry name" value="LamG-like"/>
</dbReference>
<dbReference type="Pfam" id="PF01391">
    <property type="entry name" value="Collagen"/>
    <property type="match status" value="1"/>
</dbReference>
<keyword evidence="2" id="KW-0964">Secreted</keyword>
<keyword evidence="7" id="KW-1133">Transmembrane helix</keyword>
<feature type="transmembrane region" description="Helical" evidence="7">
    <location>
        <begin position="934"/>
        <end position="953"/>
    </location>
</feature>
<dbReference type="InterPro" id="IPR013320">
    <property type="entry name" value="ConA-like_dom_sf"/>
</dbReference>
<keyword evidence="7" id="KW-0812">Transmembrane</keyword>
<accession>A0ABW1UKN6</accession>
<keyword evidence="5" id="KW-1015">Disulfide bond</keyword>
<dbReference type="Pfam" id="PF13385">
    <property type="entry name" value="Laminin_G_3"/>
    <property type="match status" value="1"/>
</dbReference>
<dbReference type="EMBL" id="JBHSSB010000031">
    <property type="protein sequence ID" value="MFC6295801.1"/>
    <property type="molecule type" value="Genomic_DNA"/>
</dbReference>
<name>A0ABW1UKN6_9LACO</name>
<dbReference type="InterPro" id="IPR002591">
    <property type="entry name" value="Phosphodiest/P_Trfase"/>
</dbReference>
<dbReference type="Gene3D" id="2.60.40.680">
    <property type="match status" value="1"/>
</dbReference>
<evidence type="ECO:0000259" key="8">
    <source>
        <dbReference type="PROSITE" id="PS50847"/>
    </source>
</evidence>
<dbReference type="Pfam" id="PF01663">
    <property type="entry name" value="Phosphodiest"/>
    <property type="match status" value="1"/>
</dbReference>
<evidence type="ECO:0000256" key="7">
    <source>
        <dbReference type="SAM" id="Phobius"/>
    </source>
</evidence>
<organism evidence="9 10">
    <name type="scientific">Lactiplantibacillus daoliensis</name>
    <dbReference type="NCBI Taxonomy" id="2559916"/>
    <lineage>
        <taxon>Bacteria</taxon>
        <taxon>Bacillati</taxon>
        <taxon>Bacillota</taxon>
        <taxon>Bacilli</taxon>
        <taxon>Lactobacillales</taxon>
        <taxon>Lactobacillaceae</taxon>
        <taxon>Lactiplantibacillus</taxon>
    </lineage>
</organism>
<evidence type="ECO:0000256" key="5">
    <source>
        <dbReference type="ARBA" id="ARBA00023157"/>
    </source>
</evidence>
<dbReference type="InterPro" id="IPR008160">
    <property type="entry name" value="Collagen"/>
</dbReference>
<dbReference type="PROSITE" id="PS50847">
    <property type="entry name" value="GRAM_POS_ANCHORING"/>
    <property type="match status" value="1"/>
</dbReference>
<evidence type="ECO:0000256" key="3">
    <source>
        <dbReference type="ARBA" id="ARBA00022729"/>
    </source>
</evidence>
<keyword evidence="10" id="KW-1185">Reference proteome</keyword>
<evidence type="ECO:0000256" key="4">
    <source>
        <dbReference type="ARBA" id="ARBA00023088"/>
    </source>
</evidence>
<keyword evidence="7" id="KW-0472">Membrane</keyword>
<dbReference type="SMART" id="SM00560">
    <property type="entry name" value="LamGL"/>
    <property type="match status" value="1"/>
</dbReference>
<keyword evidence="4" id="KW-0572">Peptidoglycan-anchor</keyword>
<keyword evidence="3" id="KW-0732">Signal</keyword>
<dbReference type="InterPro" id="IPR019931">
    <property type="entry name" value="LPXTG_anchor"/>
</dbReference>
<evidence type="ECO:0000256" key="6">
    <source>
        <dbReference type="SAM" id="MobiDB-lite"/>
    </source>
</evidence>
<dbReference type="Gene3D" id="3.40.720.10">
    <property type="entry name" value="Alkaline Phosphatase, subunit A"/>
    <property type="match status" value="1"/>
</dbReference>
<dbReference type="Proteomes" id="UP001596227">
    <property type="component" value="Unassembled WGS sequence"/>
</dbReference>
<evidence type="ECO:0000313" key="10">
    <source>
        <dbReference type="Proteomes" id="UP001596227"/>
    </source>
</evidence>
<keyword evidence="1" id="KW-0134">Cell wall</keyword>
<dbReference type="SUPFAM" id="SSF49899">
    <property type="entry name" value="Concanavalin A-like lectins/glucanases"/>
    <property type="match status" value="1"/>
</dbReference>
<dbReference type="NCBIfam" id="TIGR01167">
    <property type="entry name" value="LPXTG_anchor"/>
    <property type="match status" value="1"/>
</dbReference>
<evidence type="ECO:0000256" key="2">
    <source>
        <dbReference type="ARBA" id="ARBA00022525"/>
    </source>
</evidence>
<evidence type="ECO:0000313" key="9">
    <source>
        <dbReference type="EMBL" id="MFC6295801.1"/>
    </source>
</evidence>
<comment type="caution">
    <text evidence="9">The sequence shown here is derived from an EMBL/GenBank/DDBJ whole genome shotgun (WGS) entry which is preliminary data.</text>
</comment>
<reference evidence="10" key="1">
    <citation type="journal article" date="2019" name="Int. J. Syst. Evol. Microbiol.">
        <title>The Global Catalogue of Microorganisms (GCM) 10K type strain sequencing project: providing services to taxonomists for standard genome sequencing and annotation.</title>
        <authorList>
            <consortium name="The Broad Institute Genomics Platform"/>
            <consortium name="The Broad Institute Genome Sequencing Center for Infectious Disease"/>
            <person name="Wu L."/>
            <person name="Ma J."/>
        </authorList>
    </citation>
    <scope>NUCLEOTIDE SEQUENCE [LARGE SCALE GENOMIC DNA]</scope>
    <source>
        <strain evidence="10">CCM 8934</strain>
    </source>
</reference>
<protein>
    <submittedName>
        <fullName evidence="9">LamG-like jellyroll fold domain-containing protein</fullName>
    </submittedName>
</protein>